<sequence length="101" mass="11870">MQKVLVSTSTHTGKFREVGMRRKISHLSRIEIHFINVIDQSLLCQSSQFLKVGEGVRYVNLPKHYLLPFEWEVVLFNAIICHWYPPKKKKKCCVYLYCGVN</sequence>
<dbReference type="Proteomes" id="UP001279734">
    <property type="component" value="Unassembled WGS sequence"/>
</dbReference>
<organism evidence="1 2">
    <name type="scientific">Nepenthes gracilis</name>
    <name type="common">Slender pitcher plant</name>
    <dbReference type="NCBI Taxonomy" id="150966"/>
    <lineage>
        <taxon>Eukaryota</taxon>
        <taxon>Viridiplantae</taxon>
        <taxon>Streptophyta</taxon>
        <taxon>Embryophyta</taxon>
        <taxon>Tracheophyta</taxon>
        <taxon>Spermatophyta</taxon>
        <taxon>Magnoliopsida</taxon>
        <taxon>eudicotyledons</taxon>
        <taxon>Gunneridae</taxon>
        <taxon>Pentapetalae</taxon>
        <taxon>Caryophyllales</taxon>
        <taxon>Nepenthaceae</taxon>
        <taxon>Nepenthes</taxon>
    </lineage>
</organism>
<dbReference type="EMBL" id="BSYO01000038">
    <property type="protein sequence ID" value="GMH30505.1"/>
    <property type="molecule type" value="Genomic_DNA"/>
</dbReference>
<evidence type="ECO:0000313" key="1">
    <source>
        <dbReference type="EMBL" id="GMH30505.1"/>
    </source>
</evidence>
<accession>A0AAD3TJ42</accession>
<evidence type="ECO:0000313" key="2">
    <source>
        <dbReference type="Proteomes" id="UP001279734"/>
    </source>
</evidence>
<protein>
    <submittedName>
        <fullName evidence="1">Uncharacterized protein</fullName>
    </submittedName>
</protein>
<keyword evidence="2" id="KW-1185">Reference proteome</keyword>
<name>A0AAD3TJ42_NEPGR</name>
<proteinExistence type="predicted"/>
<gene>
    <name evidence="1" type="ORF">Nepgr_032348</name>
</gene>
<reference evidence="1" key="1">
    <citation type="submission" date="2023-05" db="EMBL/GenBank/DDBJ databases">
        <title>Nepenthes gracilis genome sequencing.</title>
        <authorList>
            <person name="Fukushima K."/>
        </authorList>
    </citation>
    <scope>NUCLEOTIDE SEQUENCE</scope>
    <source>
        <strain evidence="1">SING2019-196</strain>
    </source>
</reference>
<comment type="caution">
    <text evidence="1">The sequence shown here is derived from an EMBL/GenBank/DDBJ whole genome shotgun (WGS) entry which is preliminary data.</text>
</comment>
<dbReference type="AlphaFoldDB" id="A0AAD3TJ42"/>